<dbReference type="PANTHER" id="PTHR46825">
    <property type="entry name" value="D-ALANYL-D-ALANINE-CARBOXYPEPTIDASE/ENDOPEPTIDASE AMPH"/>
    <property type="match status" value="1"/>
</dbReference>
<dbReference type="OrthoDB" id="9803467at2"/>
<sequence>MRNKTRYQLRRKRRNQWKIPAIICLILLLAAFVLVKHRFATHLVNKRNVENAASVITSGKTYHPSKKITSKGISNNDEIDQYLKKIHFNGSATIVHNGKVVINKGYGFSNERNKTQNNPDTVFYIGSITKSFVATAFLQLQESGKLNINEPLSNYLPDFPHSREIKLYNLLTHTSGIPVRNEFGGKVSKEELMREIGVTARRLKSKPGTRWEYSDANYSVLGYVIEKASGMPLHQYIKEHIFNVAGMTHSGFGEDLNKEKYHSTGYRVKMGIIFTPKLQDFSQVFGCGDIYSTAYDLYKFDHALQSGKLLSHKSYLQMFTPKTISQYGYGWYINRKGWSVPPGNYSSHGVLPGWNGMNSYSKGGKDYVVLISNIQNSVRSYAPISKKIYTMLLTEN</sequence>
<protein>
    <submittedName>
        <fullName evidence="4">Penicillin-binding protein</fullName>
    </submittedName>
</protein>
<dbReference type="GO" id="GO:0016020">
    <property type="term" value="C:membrane"/>
    <property type="evidence" value="ECO:0007669"/>
    <property type="project" value="UniProtKB-SubCell"/>
</dbReference>
<dbReference type="PANTHER" id="PTHR46825:SF11">
    <property type="entry name" value="PENICILLIN-BINDING PROTEIN 4"/>
    <property type="match status" value="1"/>
</dbReference>
<dbReference type="RefSeq" id="WP_101354478.1">
    <property type="nucleotide sequence ID" value="NZ_PIQO01000008.1"/>
</dbReference>
<dbReference type="Proteomes" id="UP000233440">
    <property type="component" value="Unassembled WGS sequence"/>
</dbReference>
<evidence type="ECO:0000256" key="2">
    <source>
        <dbReference type="ARBA" id="ARBA00023136"/>
    </source>
</evidence>
<keyword evidence="2" id="KW-0472">Membrane</keyword>
<dbReference type="InterPro" id="IPR050491">
    <property type="entry name" value="AmpC-like"/>
</dbReference>
<name>A0A2N3LJQ9_9BACI</name>
<feature type="domain" description="Beta-lactamase-related" evidence="3">
    <location>
        <begin position="79"/>
        <end position="376"/>
    </location>
</feature>
<comment type="subcellular location">
    <subcellularLocation>
        <location evidence="1">Membrane</location>
    </subcellularLocation>
</comment>
<evidence type="ECO:0000256" key="1">
    <source>
        <dbReference type="ARBA" id="ARBA00004370"/>
    </source>
</evidence>
<dbReference type="SUPFAM" id="SSF56601">
    <property type="entry name" value="beta-lactamase/transpeptidase-like"/>
    <property type="match status" value="1"/>
</dbReference>
<dbReference type="Pfam" id="PF00144">
    <property type="entry name" value="Beta-lactamase"/>
    <property type="match status" value="1"/>
</dbReference>
<proteinExistence type="predicted"/>
<comment type="caution">
    <text evidence="4">The sequence shown here is derived from an EMBL/GenBank/DDBJ whole genome shotgun (WGS) entry which is preliminary data.</text>
</comment>
<organism evidence="4 5">
    <name type="scientific">Heyndrickxia camelliae</name>
    <dbReference type="NCBI Taxonomy" id="1707093"/>
    <lineage>
        <taxon>Bacteria</taxon>
        <taxon>Bacillati</taxon>
        <taxon>Bacillota</taxon>
        <taxon>Bacilli</taxon>
        <taxon>Bacillales</taxon>
        <taxon>Bacillaceae</taxon>
        <taxon>Heyndrickxia</taxon>
    </lineage>
</organism>
<dbReference type="Gene3D" id="3.40.710.10">
    <property type="entry name" value="DD-peptidase/beta-lactamase superfamily"/>
    <property type="match status" value="1"/>
</dbReference>
<evidence type="ECO:0000313" key="5">
    <source>
        <dbReference type="Proteomes" id="UP000233440"/>
    </source>
</evidence>
<keyword evidence="5" id="KW-1185">Reference proteome</keyword>
<dbReference type="InterPro" id="IPR001466">
    <property type="entry name" value="Beta-lactam-related"/>
</dbReference>
<dbReference type="InterPro" id="IPR012338">
    <property type="entry name" value="Beta-lactam/transpept-like"/>
</dbReference>
<dbReference type="EMBL" id="PIQO01000008">
    <property type="protein sequence ID" value="PKR84773.1"/>
    <property type="molecule type" value="Genomic_DNA"/>
</dbReference>
<reference evidence="4 5" key="1">
    <citation type="submission" date="2017-11" db="EMBL/GenBank/DDBJ databases">
        <title>Bacillus camelliae sp. nov., isolated from pu'er tea.</title>
        <authorList>
            <person name="Niu L."/>
        </authorList>
    </citation>
    <scope>NUCLEOTIDE SEQUENCE [LARGE SCALE GENOMIC DNA]</scope>
    <source>
        <strain evidence="4 5">7578-1</strain>
    </source>
</reference>
<dbReference type="AlphaFoldDB" id="A0A2N3LJQ9"/>
<accession>A0A2N3LJQ9</accession>
<evidence type="ECO:0000313" key="4">
    <source>
        <dbReference type="EMBL" id="PKR84773.1"/>
    </source>
</evidence>
<gene>
    <name evidence="4" type="ORF">CWO92_12125</name>
</gene>
<evidence type="ECO:0000259" key="3">
    <source>
        <dbReference type="Pfam" id="PF00144"/>
    </source>
</evidence>